<dbReference type="PANTHER" id="PTHR39662:SF1">
    <property type="entry name" value="DUF354 DOMAIN-CONTAINING PROTEIN"/>
    <property type="match status" value="1"/>
</dbReference>
<dbReference type="AlphaFoldDB" id="A0A832VAY3"/>
<name>A0A832VAY3_9ARCH</name>
<protein>
    <submittedName>
        <fullName evidence="1">DUF354 domain-containing protein</fullName>
    </submittedName>
</protein>
<dbReference type="PANTHER" id="PTHR39662">
    <property type="entry name" value="DUF354 DOMAIN-CONTAINING PROTEIN-RELATED"/>
    <property type="match status" value="1"/>
</dbReference>
<organism evidence="1 2">
    <name type="scientific">Candidatus Naiadarchaeum limnaeum</name>
    <dbReference type="NCBI Taxonomy" id="2756139"/>
    <lineage>
        <taxon>Archaea</taxon>
        <taxon>Candidatus Undinarchaeota</taxon>
        <taxon>Candidatus Undinarchaeia</taxon>
        <taxon>Candidatus Naiadarchaeales</taxon>
        <taxon>Candidatus Naiadarchaeaceae</taxon>
        <taxon>Candidatus Naiadarchaeum</taxon>
    </lineage>
</organism>
<dbReference type="EMBL" id="DVAB01000038">
    <property type="protein sequence ID" value="HIK00796.1"/>
    <property type="molecule type" value="Genomic_DNA"/>
</dbReference>
<accession>A0A832VAY3</accession>
<keyword evidence="2" id="KW-1185">Reference proteome</keyword>
<dbReference type="SUPFAM" id="SSF53756">
    <property type="entry name" value="UDP-Glycosyltransferase/glycogen phosphorylase"/>
    <property type="match status" value="1"/>
</dbReference>
<dbReference type="PIRSF" id="PIRSF005357">
    <property type="entry name" value="UCP005357"/>
    <property type="match status" value="1"/>
</dbReference>
<dbReference type="Proteomes" id="UP000646946">
    <property type="component" value="Unassembled WGS sequence"/>
</dbReference>
<gene>
    <name evidence="1" type="ORF">H1016_04635</name>
</gene>
<reference evidence="1 2" key="1">
    <citation type="journal article" name="Nat. Commun.">
        <title>Undinarchaeota illuminate DPANN phylogeny and the impact of gene transfer on archaeal evolution.</title>
        <authorList>
            <person name="Dombrowski N."/>
            <person name="Williams T.A."/>
            <person name="Sun J."/>
            <person name="Woodcroft B.J."/>
            <person name="Lee J.H."/>
            <person name="Minh B.Q."/>
            <person name="Rinke C."/>
            <person name="Spang A."/>
        </authorList>
    </citation>
    <scope>NUCLEOTIDE SEQUENCE [LARGE SCALE GENOMIC DNA]</scope>
    <source>
        <strain evidence="1">MAG_bin1129</strain>
    </source>
</reference>
<proteinExistence type="predicted"/>
<evidence type="ECO:0000313" key="2">
    <source>
        <dbReference type="Proteomes" id="UP000646946"/>
    </source>
</evidence>
<dbReference type="Gene3D" id="3.40.50.2000">
    <property type="entry name" value="Glycogen Phosphorylase B"/>
    <property type="match status" value="1"/>
</dbReference>
<comment type="caution">
    <text evidence="1">The sequence shown here is derived from an EMBL/GenBank/DDBJ whole genome shotgun (WGS) entry which is preliminary data.</text>
</comment>
<dbReference type="InterPro" id="IPR007152">
    <property type="entry name" value="DUF354"/>
</dbReference>
<evidence type="ECO:0000313" key="1">
    <source>
        <dbReference type="EMBL" id="HIK00796.1"/>
    </source>
</evidence>
<sequence>MSKIWIEILTPKQVMMFGRLARELEKEHELLITTREYKETNELLELKGISAEVVGKHGGGTLEGKLIASIERTEKLSQLVQAEKPNVLVSLASPEASRVAFGLKIPHVCINDIPEAEAVARLTAPLATLIVTPKLIPKEVWQKYGVQKERIVQYDALDPVAWLKGFKPNNEVLELLKIKKGKPTVTFRTEEIFAAYLANKVSGSSSLVLPIVNELMEKIDANFIVLPRYREQDETISQLLNGRAFIPHHAIDGPSLLHYSDIFIGSGGTMTLESALLGTPTISCRPFNTMYENYAVKKGLIIKADSTNATKKALGIIHKNSSYKKKLGKKAAQLVERMEDPIKVIKSVLQKFV</sequence>
<dbReference type="Pfam" id="PF04007">
    <property type="entry name" value="DUF354"/>
    <property type="match status" value="1"/>
</dbReference>